<feature type="transmembrane region" description="Helical" evidence="1">
    <location>
        <begin position="258"/>
        <end position="283"/>
    </location>
</feature>
<keyword evidence="1" id="KW-0812">Transmembrane</keyword>
<keyword evidence="3" id="KW-1185">Reference proteome</keyword>
<feature type="transmembrane region" description="Helical" evidence="1">
    <location>
        <begin position="295"/>
        <end position="316"/>
    </location>
</feature>
<name>A0A4Q0Y224_9BACT</name>
<proteinExistence type="predicted"/>
<keyword evidence="1" id="KW-1133">Transmembrane helix</keyword>
<feature type="transmembrane region" description="Helical" evidence="1">
    <location>
        <begin position="216"/>
        <end position="238"/>
    </location>
</feature>
<reference evidence="2 3" key="1">
    <citation type="submission" date="2017-10" db="EMBL/GenBank/DDBJ databases">
        <title>Genomics of the genus Arcobacter.</title>
        <authorList>
            <person name="Perez-Cataluna A."/>
            <person name="Figueras M.J."/>
        </authorList>
    </citation>
    <scope>NUCLEOTIDE SEQUENCE [LARGE SCALE GENOMIC DNA]</scope>
    <source>
        <strain evidence="2 3">DSM 24636</strain>
    </source>
</reference>
<dbReference type="OrthoDB" id="9788139at2"/>
<accession>A0A4Q0Y224</accession>
<evidence type="ECO:0000313" key="2">
    <source>
        <dbReference type="EMBL" id="RXJ62689.1"/>
    </source>
</evidence>
<protein>
    <submittedName>
        <fullName evidence="2">Uncharacterized protein</fullName>
    </submittedName>
</protein>
<organism evidence="2 3">
    <name type="scientific">Halarcobacter anaerophilus</name>
    <dbReference type="NCBI Taxonomy" id="877500"/>
    <lineage>
        <taxon>Bacteria</taxon>
        <taxon>Pseudomonadati</taxon>
        <taxon>Campylobacterota</taxon>
        <taxon>Epsilonproteobacteria</taxon>
        <taxon>Campylobacterales</taxon>
        <taxon>Arcobacteraceae</taxon>
        <taxon>Halarcobacter</taxon>
    </lineage>
</organism>
<feature type="transmembrane region" description="Helical" evidence="1">
    <location>
        <begin position="52"/>
        <end position="74"/>
    </location>
</feature>
<feature type="transmembrane region" description="Helical" evidence="1">
    <location>
        <begin position="107"/>
        <end position="124"/>
    </location>
</feature>
<feature type="transmembrane region" description="Helical" evidence="1">
    <location>
        <begin position="136"/>
        <end position="157"/>
    </location>
</feature>
<dbReference type="Proteomes" id="UP000290191">
    <property type="component" value="Unassembled WGS sequence"/>
</dbReference>
<dbReference type="STRING" id="877500.GCA_000935065_02001"/>
<keyword evidence="1" id="KW-0472">Membrane</keyword>
<gene>
    <name evidence="2" type="ORF">CRV06_09490</name>
</gene>
<dbReference type="EMBL" id="PDKO01000007">
    <property type="protein sequence ID" value="RXJ62689.1"/>
    <property type="molecule type" value="Genomic_DNA"/>
</dbReference>
<feature type="transmembrane region" description="Helical" evidence="1">
    <location>
        <begin position="7"/>
        <end position="32"/>
    </location>
</feature>
<feature type="transmembrane region" description="Helical" evidence="1">
    <location>
        <begin position="191"/>
        <end position="209"/>
    </location>
</feature>
<sequence>MILSPEVLTIIILNSIFLLFGTVSFLLSLKIFFNWDINSTNKKQYTLESQSFLTATIIKYILFVKILLFIFFIFTLDKISNVLTGAMCAAGVVDATSYGIYLLLFKLINIYFFGFWLVIHNFDMKTVNLKYTKLKFGFYLFIYFLLLFEIILEITMFASINVDKLVSCCGTLYSNSEGSYLSSIFFDNSNYILAGFYISYLFLVLFYFLKNDYLYIIFNLLFLVLAIISLILFFGTYIYELPTHHCPFCMLQKEYHYIGYALYIFLFLGTFFGFIIGIKDLILKIESETKKYYKYSIISLTIYLIIVSAYPIVYYFKNGVFL</sequence>
<dbReference type="AlphaFoldDB" id="A0A4Q0Y224"/>
<comment type="caution">
    <text evidence="2">The sequence shown here is derived from an EMBL/GenBank/DDBJ whole genome shotgun (WGS) entry which is preliminary data.</text>
</comment>
<evidence type="ECO:0000256" key="1">
    <source>
        <dbReference type="SAM" id="Phobius"/>
    </source>
</evidence>
<dbReference type="RefSeq" id="WP_129082283.1">
    <property type="nucleotide sequence ID" value="NZ_CP041070.1"/>
</dbReference>
<evidence type="ECO:0000313" key="3">
    <source>
        <dbReference type="Proteomes" id="UP000290191"/>
    </source>
</evidence>